<keyword evidence="2" id="KW-1003">Cell membrane</keyword>
<evidence type="ECO:0000313" key="10">
    <source>
        <dbReference type="Proteomes" id="UP000256869"/>
    </source>
</evidence>
<proteinExistence type="predicted"/>
<gene>
    <name evidence="9" type="ORF">DFP95_105262</name>
</gene>
<dbReference type="PANTHER" id="PTHR34220:SF7">
    <property type="entry name" value="SENSOR HISTIDINE KINASE YPDA"/>
    <property type="match status" value="1"/>
</dbReference>
<comment type="subcellular location">
    <subcellularLocation>
        <location evidence="1">Cell membrane</location>
        <topology evidence="1">Multi-pass membrane protein</topology>
    </subcellularLocation>
</comment>
<accession>A0A3D9IJ69</accession>
<dbReference type="GO" id="GO:0000155">
    <property type="term" value="F:phosphorelay sensor kinase activity"/>
    <property type="evidence" value="ECO:0007669"/>
    <property type="project" value="InterPro"/>
</dbReference>
<dbReference type="PROSITE" id="PS50885">
    <property type="entry name" value="HAMP"/>
    <property type="match status" value="1"/>
</dbReference>
<sequence length="607" mass="69284">MLRLKTINAKIFFRYSLLIACIIAILLVAFSVYMTRILRMESKQSMNQISANILDTLDLEINSLYSTALKVVSSSPVKDAFFQNTNEPAELNKDLNNLANIVLTINGPKPNFYKLNLYRNDGYTFAYGNQYFAEFGDLKQLLSEDWVKATLQQEGKKYISPPHIDARDPQATPIISISMSFAEVYGMKSNNIVEIEQKYSVFENIIQKAVISPLKDARPTKSVYVLDRQGKVVFPYGGDDQTTRMIEGFRDLVVQAPGKMGEINLVNPQDHQKSIGVYAQSEFSGWLVLLLEPEASLTKPVRTFNEQIILLGFISLMITLIMTYFVSRSLSRPIKHINKSLKNLELDSLNLKKAVALNSQFDELEELNQTFIEMRDRLKESLEEAVSARSHEIQSRFLALQSQMNPHFLYNSLSVITIMCEENRNEDAIRFCKGLSNILRYTSSTSFKSVSLREEIKHTTDYISLMQERYGSMLEFHLNIPEVMMDLRIPKLIIQPLVENCIKHGIHVEPPWIIRITGKLLSENWMITVSDNGSGMEPEVIQGLNKRFRETDSLKEMPEINLNGMGLVNIYTRLKIFNEDKLIFDLKNNKAGGTSVTVGGLRKYTEE</sequence>
<keyword evidence="10" id="KW-1185">Reference proteome</keyword>
<dbReference type="InterPro" id="IPR050640">
    <property type="entry name" value="Bact_2-comp_sensor_kinase"/>
</dbReference>
<feature type="transmembrane region" description="Helical" evidence="7">
    <location>
        <begin position="12"/>
        <end position="34"/>
    </location>
</feature>
<reference evidence="9 10" key="1">
    <citation type="submission" date="2018-07" db="EMBL/GenBank/DDBJ databases">
        <title>Genomic Encyclopedia of Type Strains, Phase III (KMG-III): the genomes of soil and plant-associated and newly described type strains.</title>
        <authorList>
            <person name="Whitman W."/>
        </authorList>
    </citation>
    <scope>NUCLEOTIDE SEQUENCE [LARGE SCALE GENOMIC DNA]</scope>
    <source>
        <strain evidence="9 10">CECT 8236</strain>
    </source>
</reference>
<dbReference type="Proteomes" id="UP000256869">
    <property type="component" value="Unassembled WGS sequence"/>
</dbReference>
<evidence type="ECO:0000256" key="5">
    <source>
        <dbReference type="ARBA" id="ARBA00022777"/>
    </source>
</evidence>
<organism evidence="9 10">
    <name type="scientific">Cohnella lupini</name>
    <dbReference type="NCBI Taxonomy" id="1294267"/>
    <lineage>
        <taxon>Bacteria</taxon>
        <taxon>Bacillati</taxon>
        <taxon>Bacillota</taxon>
        <taxon>Bacilli</taxon>
        <taxon>Bacillales</taxon>
        <taxon>Paenibacillaceae</taxon>
        <taxon>Cohnella</taxon>
    </lineage>
</organism>
<evidence type="ECO:0000256" key="7">
    <source>
        <dbReference type="SAM" id="Phobius"/>
    </source>
</evidence>
<dbReference type="InterPro" id="IPR003594">
    <property type="entry name" value="HATPase_dom"/>
</dbReference>
<dbReference type="InterPro" id="IPR010559">
    <property type="entry name" value="Sig_transdc_His_kin_internal"/>
</dbReference>
<dbReference type="Pfam" id="PF06580">
    <property type="entry name" value="His_kinase"/>
    <property type="match status" value="1"/>
</dbReference>
<name>A0A3D9IJ69_9BACL</name>
<evidence type="ECO:0000256" key="6">
    <source>
        <dbReference type="ARBA" id="ARBA00023136"/>
    </source>
</evidence>
<dbReference type="Pfam" id="PF02518">
    <property type="entry name" value="HATPase_c"/>
    <property type="match status" value="1"/>
</dbReference>
<keyword evidence="5 9" id="KW-0418">Kinase</keyword>
<keyword evidence="3" id="KW-0597">Phosphoprotein</keyword>
<evidence type="ECO:0000256" key="2">
    <source>
        <dbReference type="ARBA" id="ARBA00022475"/>
    </source>
</evidence>
<dbReference type="EMBL" id="QRDY01000005">
    <property type="protein sequence ID" value="RED61833.1"/>
    <property type="molecule type" value="Genomic_DNA"/>
</dbReference>
<dbReference type="InterPro" id="IPR003660">
    <property type="entry name" value="HAMP_dom"/>
</dbReference>
<dbReference type="GO" id="GO:0005886">
    <property type="term" value="C:plasma membrane"/>
    <property type="evidence" value="ECO:0007669"/>
    <property type="project" value="UniProtKB-SubCell"/>
</dbReference>
<keyword evidence="4" id="KW-0808">Transferase</keyword>
<dbReference type="Gene3D" id="3.30.565.10">
    <property type="entry name" value="Histidine kinase-like ATPase, C-terminal domain"/>
    <property type="match status" value="1"/>
</dbReference>
<dbReference type="InterPro" id="IPR036890">
    <property type="entry name" value="HATPase_C_sf"/>
</dbReference>
<evidence type="ECO:0000313" key="9">
    <source>
        <dbReference type="EMBL" id="RED61833.1"/>
    </source>
</evidence>
<feature type="domain" description="HAMP" evidence="8">
    <location>
        <begin position="328"/>
        <end position="383"/>
    </location>
</feature>
<keyword evidence="7" id="KW-1133">Transmembrane helix</keyword>
<protein>
    <submittedName>
        <fullName evidence="9">Histidine kinase/DNA gyrase B/HSP90-like ATPase</fullName>
    </submittedName>
</protein>
<dbReference type="PANTHER" id="PTHR34220">
    <property type="entry name" value="SENSOR HISTIDINE KINASE YPDA"/>
    <property type="match status" value="1"/>
</dbReference>
<dbReference type="SUPFAM" id="SSF55874">
    <property type="entry name" value="ATPase domain of HSP90 chaperone/DNA topoisomerase II/histidine kinase"/>
    <property type="match status" value="1"/>
</dbReference>
<evidence type="ECO:0000256" key="4">
    <source>
        <dbReference type="ARBA" id="ARBA00022679"/>
    </source>
</evidence>
<feature type="transmembrane region" description="Helical" evidence="7">
    <location>
        <begin position="308"/>
        <end position="326"/>
    </location>
</feature>
<dbReference type="Gene3D" id="6.10.340.10">
    <property type="match status" value="1"/>
</dbReference>
<evidence type="ECO:0000256" key="3">
    <source>
        <dbReference type="ARBA" id="ARBA00022553"/>
    </source>
</evidence>
<keyword evidence="7" id="KW-0812">Transmembrane</keyword>
<evidence type="ECO:0000256" key="1">
    <source>
        <dbReference type="ARBA" id="ARBA00004651"/>
    </source>
</evidence>
<keyword evidence="6 7" id="KW-0472">Membrane</keyword>
<evidence type="ECO:0000259" key="8">
    <source>
        <dbReference type="PROSITE" id="PS50885"/>
    </source>
</evidence>
<dbReference type="CDD" id="cd06225">
    <property type="entry name" value="HAMP"/>
    <property type="match status" value="1"/>
</dbReference>
<dbReference type="AlphaFoldDB" id="A0A3D9IJ69"/>
<comment type="caution">
    <text evidence="9">The sequence shown here is derived from an EMBL/GenBank/DDBJ whole genome shotgun (WGS) entry which is preliminary data.</text>
</comment>